<dbReference type="AlphaFoldDB" id="A0A251U2U6"/>
<evidence type="ECO:0000313" key="1">
    <source>
        <dbReference type="EMBL" id="OTG16611.1"/>
    </source>
</evidence>
<reference evidence="2" key="1">
    <citation type="journal article" date="2017" name="Nature">
        <title>The sunflower genome provides insights into oil metabolism, flowering and Asterid evolution.</title>
        <authorList>
            <person name="Badouin H."/>
            <person name="Gouzy J."/>
            <person name="Grassa C.J."/>
            <person name="Murat F."/>
            <person name="Staton S.E."/>
            <person name="Cottret L."/>
            <person name="Lelandais-Briere C."/>
            <person name="Owens G.L."/>
            <person name="Carrere S."/>
            <person name="Mayjonade B."/>
            <person name="Legrand L."/>
            <person name="Gill N."/>
            <person name="Kane N.C."/>
            <person name="Bowers J.E."/>
            <person name="Hubner S."/>
            <person name="Bellec A."/>
            <person name="Berard A."/>
            <person name="Berges H."/>
            <person name="Blanchet N."/>
            <person name="Boniface M.C."/>
            <person name="Brunel D."/>
            <person name="Catrice O."/>
            <person name="Chaidir N."/>
            <person name="Claudel C."/>
            <person name="Donnadieu C."/>
            <person name="Faraut T."/>
            <person name="Fievet G."/>
            <person name="Helmstetter N."/>
            <person name="King M."/>
            <person name="Knapp S.J."/>
            <person name="Lai Z."/>
            <person name="Le Paslier M.C."/>
            <person name="Lippi Y."/>
            <person name="Lorenzon L."/>
            <person name="Mandel J.R."/>
            <person name="Marage G."/>
            <person name="Marchand G."/>
            <person name="Marquand E."/>
            <person name="Bret-Mestries E."/>
            <person name="Morien E."/>
            <person name="Nambeesan S."/>
            <person name="Nguyen T."/>
            <person name="Pegot-Espagnet P."/>
            <person name="Pouilly N."/>
            <person name="Raftis F."/>
            <person name="Sallet E."/>
            <person name="Schiex T."/>
            <person name="Thomas J."/>
            <person name="Vandecasteele C."/>
            <person name="Vares D."/>
            <person name="Vear F."/>
            <person name="Vautrin S."/>
            <person name="Crespi M."/>
            <person name="Mangin B."/>
            <person name="Burke J.M."/>
            <person name="Salse J."/>
            <person name="Munos S."/>
            <person name="Vincourt P."/>
            <person name="Rieseberg L.H."/>
            <person name="Langlade N.B."/>
        </authorList>
    </citation>
    <scope>NUCLEOTIDE SEQUENCE [LARGE SCALE GENOMIC DNA]</scope>
    <source>
        <strain evidence="2">cv. SF193</strain>
    </source>
</reference>
<keyword evidence="2" id="KW-1185">Reference proteome</keyword>
<dbReference type="EMBL" id="CM007898">
    <property type="protein sequence ID" value="OTG16611.1"/>
    <property type="molecule type" value="Genomic_DNA"/>
</dbReference>
<name>A0A251U2U6_HELAN</name>
<proteinExistence type="predicted"/>
<organism evidence="1 2">
    <name type="scientific">Helianthus annuus</name>
    <name type="common">Common sunflower</name>
    <dbReference type="NCBI Taxonomy" id="4232"/>
    <lineage>
        <taxon>Eukaryota</taxon>
        <taxon>Viridiplantae</taxon>
        <taxon>Streptophyta</taxon>
        <taxon>Embryophyta</taxon>
        <taxon>Tracheophyta</taxon>
        <taxon>Spermatophyta</taxon>
        <taxon>Magnoliopsida</taxon>
        <taxon>eudicotyledons</taxon>
        <taxon>Gunneridae</taxon>
        <taxon>Pentapetalae</taxon>
        <taxon>asterids</taxon>
        <taxon>campanulids</taxon>
        <taxon>Asterales</taxon>
        <taxon>Asteraceae</taxon>
        <taxon>Asteroideae</taxon>
        <taxon>Heliantheae alliance</taxon>
        <taxon>Heliantheae</taxon>
        <taxon>Helianthus</taxon>
    </lineage>
</organism>
<dbReference type="Proteomes" id="UP000215914">
    <property type="component" value="Chromosome 9"/>
</dbReference>
<gene>
    <name evidence="1" type="ORF">HannXRQ_Chr09g0273251</name>
</gene>
<protein>
    <submittedName>
        <fullName evidence="1">Uncharacterized protein</fullName>
    </submittedName>
</protein>
<dbReference type="InParanoid" id="A0A251U2U6"/>
<accession>A0A251U2U6</accession>
<sequence>MCRFRFDCYRSHIVDSFYKQILDLCCRVEFNGDGRGKNQTRRSKFFNELRHFLTSSPVFRISAPFSHSKPVITVLFCTSNMFNL</sequence>
<evidence type="ECO:0000313" key="2">
    <source>
        <dbReference type="Proteomes" id="UP000215914"/>
    </source>
</evidence>